<evidence type="ECO:0000313" key="3">
    <source>
        <dbReference type="EMBL" id="QDV46913.1"/>
    </source>
</evidence>
<feature type="transmembrane region" description="Helical" evidence="2">
    <location>
        <begin position="74"/>
        <end position="96"/>
    </location>
</feature>
<keyword evidence="2" id="KW-1133">Transmembrane helix</keyword>
<evidence type="ECO:0000256" key="1">
    <source>
        <dbReference type="SAM" id="MobiDB-lite"/>
    </source>
</evidence>
<organism evidence="3 4">
    <name type="scientific">Stieleria neptunia</name>
    <dbReference type="NCBI Taxonomy" id="2527979"/>
    <lineage>
        <taxon>Bacteria</taxon>
        <taxon>Pseudomonadati</taxon>
        <taxon>Planctomycetota</taxon>
        <taxon>Planctomycetia</taxon>
        <taxon>Pirellulales</taxon>
        <taxon>Pirellulaceae</taxon>
        <taxon>Stieleria</taxon>
    </lineage>
</organism>
<reference evidence="3 4" key="1">
    <citation type="submission" date="2019-03" db="EMBL/GenBank/DDBJ databases">
        <title>Deep-cultivation of Planctomycetes and their phenomic and genomic characterization uncovers novel biology.</title>
        <authorList>
            <person name="Wiegand S."/>
            <person name="Jogler M."/>
            <person name="Boedeker C."/>
            <person name="Pinto D."/>
            <person name="Vollmers J."/>
            <person name="Rivas-Marin E."/>
            <person name="Kohn T."/>
            <person name="Peeters S.H."/>
            <person name="Heuer A."/>
            <person name="Rast P."/>
            <person name="Oberbeckmann S."/>
            <person name="Bunk B."/>
            <person name="Jeske O."/>
            <person name="Meyerdierks A."/>
            <person name="Storesund J.E."/>
            <person name="Kallscheuer N."/>
            <person name="Luecker S."/>
            <person name="Lage O.M."/>
            <person name="Pohl T."/>
            <person name="Merkel B.J."/>
            <person name="Hornburger P."/>
            <person name="Mueller R.-W."/>
            <person name="Bruemmer F."/>
            <person name="Labrenz M."/>
            <person name="Spormann A.M."/>
            <person name="Op den Camp H."/>
            <person name="Overmann J."/>
            <person name="Amann R."/>
            <person name="Jetten M.S.M."/>
            <person name="Mascher T."/>
            <person name="Medema M.H."/>
            <person name="Devos D.P."/>
            <person name="Kaster A.-K."/>
            <person name="Ovreas L."/>
            <person name="Rohde M."/>
            <person name="Galperin M.Y."/>
            <person name="Jogler C."/>
        </authorList>
    </citation>
    <scope>NUCLEOTIDE SEQUENCE [LARGE SCALE GENOMIC DNA]</scope>
    <source>
        <strain evidence="3 4">Enr13</strain>
    </source>
</reference>
<sequence length="98" mass="10782">MNQELPPGQESDEIQGLAEVVAKSLSEGEDPQSIAQKLVDSGWDPEEAASFVGSIEHHMMHAQHAGGGSEVQGWMLWGGGLIVINLLSWMFNWGFWIY</sequence>
<name>A0A518I1D5_9BACT</name>
<dbReference type="KEGG" id="snep:Enr13x_68220"/>
<keyword evidence="2" id="KW-0812">Transmembrane</keyword>
<gene>
    <name evidence="3" type="ORF">Enr13x_68220</name>
</gene>
<evidence type="ECO:0000256" key="2">
    <source>
        <dbReference type="SAM" id="Phobius"/>
    </source>
</evidence>
<dbReference type="Proteomes" id="UP000319004">
    <property type="component" value="Chromosome"/>
</dbReference>
<dbReference type="RefSeq" id="WP_145391036.1">
    <property type="nucleotide sequence ID" value="NZ_CP037423.1"/>
</dbReference>
<evidence type="ECO:0000313" key="4">
    <source>
        <dbReference type="Proteomes" id="UP000319004"/>
    </source>
</evidence>
<dbReference type="EMBL" id="CP037423">
    <property type="protein sequence ID" value="QDV46913.1"/>
    <property type="molecule type" value="Genomic_DNA"/>
</dbReference>
<feature type="region of interest" description="Disordered" evidence="1">
    <location>
        <begin position="1"/>
        <end position="31"/>
    </location>
</feature>
<dbReference type="AlphaFoldDB" id="A0A518I1D5"/>
<keyword evidence="4" id="KW-1185">Reference proteome</keyword>
<proteinExistence type="predicted"/>
<protein>
    <submittedName>
        <fullName evidence="3">Uncharacterized protein</fullName>
    </submittedName>
</protein>
<dbReference type="OrthoDB" id="279203at2"/>
<accession>A0A518I1D5</accession>
<keyword evidence="2" id="KW-0472">Membrane</keyword>